<sequence length="638" mass="71447">MSLSKLAFQNLKNIRQNVMYLGAVTFAILIYYTFLAIRSNEAMLQANELYGKLGTVFTGASVILALFSAIFIWYSSDFFLRRRKKEIGLYALLGLERGQIARLIFLETMGYGVIGLILGIAIGTVASKYFVQLLASVMAMQVDATFTISGASVLQTIGVFLLIFLIIALRSARTIYRFTLIELFKAEQQAESLPKVHPILAVLSVVLIGVGYYLTGQPLMDHFTIVAPLLMLCVILGTFGTMSYFTIFLLRVLSNQARHFKGTNLILHGQLLSRIKSNAVMLSTITVITAVTLTTVGTATSIYYFIDQTVEEQVPYSLSIASKQSEAEQLIAKSDQKIDSRTMVNVKNVDHQMTDLPNPLTFTRYYATYAYEDQPGQFSYVNYSDYVKLAKANGKTVIKEPKQGEAIVLETFKGNDLLKMKIKSPVGVEIKDVHESFRITAATNLPIAQLYEKQRLAFVVNDDTFAKMPEKGFTLTNYQFSDERHDDGLMKQLTQLYGKQADTEMAAYYPVYTMTTATTGLLAFAAGFLGLVFLLATGSIIYFKMLAEAEESKQRFAIIQKIGVDEKEQTGIIRRLVGFVFSLPYALGLVHSLVAMQVLQKLLNYNIVRPTLLAIVCYTIVYLIYYIVTVRAYRRIVT</sequence>
<dbReference type="GO" id="GO:0055085">
    <property type="term" value="P:transmembrane transport"/>
    <property type="evidence" value="ECO:0007669"/>
    <property type="project" value="UniProtKB-UniRule"/>
</dbReference>
<dbReference type="Pfam" id="PF02687">
    <property type="entry name" value="FtsX"/>
    <property type="match status" value="1"/>
</dbReference>
<name>A0A0V8GIS2_9BACL</name>
<proteinExistence type="inferred from homology"/>
<dbReference type="PIRSF" id="PIRSF018968">
    <property type="entry name" value="ABC_permease_BceB"/>
    <property type="match status" value="1"/>
</dbReference>
<evidence type="ECO:0000256" key="3">
    <source>
        <dbReference type="ARBA" id="ARBA00022692"/>
    </source>
</evidence>
<evidence type="ECO:0000313" key="9">
    <source>
        <dbReference type="EMBL" id="MEI4461946.1"/>
    </source>
</evidence>
<dbReference type="InterPro" id="IPR052536">
    <property type="entry name" value="ABC-4_Integral_Memb_Prot"/>
</dbReference>
<dbReference type="InterPro" id="IPR027022">
    <property type="entry name" value="ABC_permease_BceB-typ"/>
</dbReference>
<evidence type="ECO:0000256" key="4">
    <source>
        <dbReference type="ARBA" id="ARBA00022989"/>
    </source>
</evidence>
<feature type="transmembrane region" description="Helical" evidence="6">
    <location>
        <begin position="576"/>
        <end position="595"/>
    </location>
</feature>
<feature type="transmembrane region" description="Helical" evidence="6">
    <location>
        <begin position="20"/>
        <end position="37"/>
    </location>
</feature>
<evidence type="ECO:0000256" key="6">
    <source>
        <dbReference type="PIRNR" id="PIRNR018968"/>
    </source>
</evidence>
<keyword evidence="3 6" id="KW-0812">Transmembrane</keyword>
<feature type="transmembrane region" description="Helical" evidence="6">
    <location>
        <begin position="146"/>
        <end position="169"/>
    </location>
</feature>
<reference evidence="8 10" key="1">
    <citation type="journal article" date="2015" name="Int. J. Syst. Evol. Microbiol.">
        <title>Exiguobacterium enclense sp. nov., isolated from sediment.</title>
        <authorList>
            <person name="Dastager S.G."/>
            <person name="Mawlankar R."/>
            <person name="Sonalkar V.V."/>
            <person name="Thorat M.N."/>
            <person name="Mual P."/>
            <person name="Verma A."/>
            <person name="Krishnamurthi S."/>
            <person name="Tang S.K."/>
            <person name="Li W.J."/>
        </authorList>
    </citation>
    <scope>NUCLEOTIDE SEQUENCE [LARGE SCALE GENOMIC DNA]</scope>
    <source>
        <strain evidence="8 10">NIO-1109</strain>
    </source>
</reference>
<dbReference type="EMBL" id="LNQL01000001">
    <property type="protein sequence ID" value="KSU50063.1"/>
    <property type="molecule type" value="Genomic_DNA"/>
</dbReference>
<keyword evidence="5 6" id="KW-0472">Membrane</keyword>
<feature type="transmembrane region" description="Helical" evidence="6">
    <location>
        <begin position="607"/>
        <end position="628"/>
    </location>
</feature>
<keyword evidence="2 6" id="KW-1003">Cell membrane</keyword>
<keyword evidence="4 6" id="KW-1133">Transmembrane helix</keyword>
<gene>
    <name evidence="8" type="ORF">AS033_01440</name>
    <name evidence="9" type="ORF">SZL87_05825</name>
</gene>
<evidence type="ECO:0000256" key="1">
    <source>
        <dbReference type="ARBA" id="ARBA00004651"/>
    </source>
</evidence>
<dbReference type="EMBL" id="JBAWKY010000001">
    <property type="protein sequence ID" value="MEI4461946.1"/>
    <property type="molecule type" value="Genomic_DNA"/>
</dbReference>
<dbReference type="OrthoDB" id="1705903at2"/>
<evidence type="ECO:0000259" key="7">
    <source>
        <dbReference type="Pfam" id="PF02687"/>
    </source>
</evidence>
<feature type="transmembrane region" description="Helical" evidence="6">
    <location>
        <begin position="521"/>
        <end position="543"/>
    </location>
</feature>
<evidence type="ECO:0000313" key="10">
    <source>
        <dbReference type="Proteomes" id="UP000053797"/>
    </source>
</evidence>
<dbReference type="PANTHER" id="PTHR46795:SF3">
    <property type="entry name" value="ABC TRANSPORTER PERMEASE"/>
    <property type="match status" value="1"/>
</dbReference>
<comment type="subcellular location">
    <subcellularLocation>
        <location evidence="1 6">Cell membrane</location>
        <topology evidence="1 6">Multi-pass membrane protein</topology>
    </subcellularLocation>
</comment>
<dbReference type="InterPro" id="IPR003838">
    <property type="entry name" value="ABC3_permease_C"/>
</dbReference>
<organism evidence="8 10">
    <name type="scientific">Exiguobacterium indicum</name>
    <dbReference type="NCBI Taxonomy" id="296995"/>
    <lineage>
        <taxon>Bacteria</taxon>
        <taxon>Bacillati</taxon>
        <taxon>Bacillota</taxon>
        <taxon>Bacilli</taxon>
        <taxon>Bacillales</taxon>
        <taxon>Bacillales Family XII. Incertae Sedis</taxon>
        <taxon>Exiguobacterium</taxon>
    </lineage>
</organism>
<feature type="transmembrane region" description="Helical" evidence="6">
    <location>
        <begin position="49"/>
        <end position="74"/>
    </location>
</feature>
<dbReference type="AlphaFoldDB" id="A0A0V8GIS2"/>
<dbReference type="GO" id="GO:0005886">
    <property type="term" value="C:plasma membrane"/>
    <property type="evidence" value="ECO:0007669"/>
    <property type="project" value="UniProtKB-SubCell"/>
</dbReference>
<keyword evidence="11" id="KW-1185">Reference proteome</keyword>
<evidence type="ECO:0000313" key="8">
    <source>
        <dbReference type="EMBL" id="KSU50063.1"/>
    </source>
</evidence>
<feature type="transmembrane region" description="Helical" evidence="6">
    <location>
        <begin position="280"/>
        <end position="306"/>
    </location>
</feature>
<evidence type="ECO:0000313" key="11">
    <source>
        <dbReference type="Proteomes" id="UP001387110"/>
    </source>
</evidence>
<keyword evidence="6" id="KW-0813">Transport</keyword>
<comment type="similarity">
    <text evidence="6">Belongs to the ABC-4 integral membrane protein family.</text>
</comment>
<accession>A0A0V8GIS2</accession>
<dbReference type="Proteomes" id="UP000053797">
    <property type="component" value="Unassembled WGS sequence"/>
</dbReference>
<evidence type="ECO:0000256" key="2">
    <source>
        <dbReference type="ARBA" id="ARBA00022475"/>
    </source>
</evidence>
<dbReference type="RefSeq" id="WP_058264637.1">
    <property type="nucleotide sequence ID" value="NZ_FMYN01000001.1"/>
</dbReference>
<dbReference type="Proteomes" id="UP001387110">
    <property type="component" value="Unassembled WGS sequence"/>
</dbReference>
<feature type="transmembrane region" description="Helical" evidence="6">
    <location>
        <begin position="103"/>
        <end position="126"/>
    </location>
</feature>
<protein>
    <submittedName>
        <fullName evidence="9">ABC transporter permease</fullName>
    </submittedName>
</protein>
<feature type="transmembrane region" description="Helical" evidence="6">
    <location>
        <begin position="226"/>
        <end position="250"/>
    </location>
</feature>
<dbReference type="PANTHER" id="PTHR46795">
    <property type="entry name" value="ABC TRANSPORTER PERMEASE-RELATED-RELATED"/>
    <property type="match status" value="1"/>
</dbReference>
<evidence type="ECO:0000256" key="5">
    <source>
        <dbReference type="ARBA" id="ARBA00023136"/>
    </source>
</evidence>
<comment type="caution">
    <text evidence="8">The sequence shown here is derived from an EMBL/GenBank/DDBJ whole genome shotgun (WGS) entry which is preliminary data.</text>
</comment>
<reference evidence="9 11" key="2">
    <citation type="submission" date="2023-12" db="EMBL/GenBank/DDBJ databases">
        <authorList>
            <person name="Easwaran N."/>
            <person name="Lazarus H.P.S."/>
        </authorList>
    </citation>
    <scope>NUCLEOTIDE SEQUENCE [LARGE SCALE GENOMIC DNA]</scope>
    <source>
        <strain evidence="9 11">VIT-2023</strain>
    </source>
</reference>
<feature type="domain" description="ABC3 transporter permease C-terminal" evidence="7">
    <location>
        <begin position="60"/>
        <end position="177"/>
    </location>
</feature>
<feature type="transmembrane region" description="Helical" evidence="6">
    <location>
        <begin position="196"/>
        <end position="214"/>
    </location>
</feature>